<proteinExistence type="predicted"/>
<comment type="caution">
    <text evidence="1">The sequence shown here is derived from an EMBL/GenBank/DDBJ whole genome shotgun (WGS) entry which is preliminary data.</text>
</comment>
<feature type="non-terminal residue" evidence="1">
    <location>
        <position position="146"/>
    </location>
</feature>
<dbReference type="CDD" id="cd22961">
    <property type="entry name" value="DD_TEX55-like"/>
    <property type="match status" value="1"/>
</dbReference>
<organism evidence="1 2">
    <name type="scientific">Effrenium voratum</name>
    <dbReference type="NCBI Taxonomy" id="2562239"/>
    <lineage>
        <taxon>Eukaryota</taxon>
        <taxon>Sar</taxon>
        <taxon>Alveolata</taxon>
        <taxon>Dinophyceae</taxon>
        <taxon>Suessiales</taxon>
        <taxon>Symbiodiniaceae</taxon>
        <taxon>Effrenium</taxon>
    </lineage>
</organism>
<keyword evidence="2" id="KW-1185">Reference proteome</keyword>
<sequence length="146" mass="16431">MEVKVLSKTGVTDDAVLSIRAGTVRRQAQISSGRPFRFPKITLEENPVKIDILQQVGTAYLVTKPGEDQYKVSFEGEFNAELEVQLSQMDGSEPKAEVEDRKQEAVASAKDAKEYLENHQVLQFVQAVLQTVIKERPSDPFEYMAR</sequence>
<dbReference type="Proteomes" id="UP001178507">
    <property type="component" value="Unassembled WGS sequence"/>
</dbReference>
<evidence type="ECO:0000313" key="1">
    <source>
        <dbReference type="EMBL" id="CAJ1373696.1"/>
    </source>
</evidence>
<protein>
    <submittedName>
        <fullName evidence="1">Uncharacterized protein</fullName>
    </submittedName>
</protein>
<name>A0AA36MJ69_9DINO</name>
<gene>
    <name evidence="1" type="ORF">EVOR1521_LOCUS3445</name>
</gene>
<dbReference type="AlphaFoldDB" id="A0AA36MJ69"/>
<accession>A0AA36MJ69</accession>
<reference evidence="1" key="1">
    <citation type="submission" date="2023-08" db="EMBL/GenBank/DDBJ databases">
        <authorList>
            <person name="Chen Y."/>
            <person name="Shah S."/>
            <person name="Dougan E. K."/>
            <person name="Thang M."/>
            <person name="Chan C."/>
        </authorList>
    </citation>
    <scope>NUCLEOTIDE SEQUENCE</scope>
</reference>
<evidence type="ECO:0000313" key="2">
    <source>
        <dbReference type="Proteomes" id="UP001178507"/>
    </source>
</evidence>
<dbReference type="EMBL" id="CAUJNA010000210">
    <property type="protein sequence ID" value="CAJ1373696.1"/>
    <property type="molecule type" value="Genomic_DNA"/>
</dbReference>